<name>A0A0C9T0S2_PLICR</name>
<reference evidence="1 2" key="1">
    <citation type="submission" date="2014-06" db="EMBL/GenBank/DDBJ databases">
        <title>Evolutionary Origins and Diversification of the Mycorrhizal Mutualists.</title>
        <authorList>
            <consortium name="DOE Joint Genome Institute"/>
            <consortium name="Mycorrhizal Genomics Consortium"/>
            <person name="Kohler A."/>
            <person name="Kuo A."/>
            <person name="Nagy L.G."/>
            <person name="Floudas D."/>
            <person name="Copeland A."/>
            <person name="Barry K.W."/>
            <person name="Cichocki N."/>
            <person name="Veneault-Fourrey C."/>
            <person name="LaButti K."/>
            <person name="Lindquist E.A."/>
            <person name="Lipzen A."/>
            <person name="Lundell T."/>
            <person name="Morin E."/>
            <person name="Murat C."/>
            <person name="Riley R."/>
            <person name="Ohm R."/>
            <person name="Sun H."/>
            <person name="Tunlid A."/>
            <person name="Henrissat B."/>
            <person name="Grigoriev I.V."/>
            <person name="Hibbett D.S."/>
            <person name="Martin F."/>
        </authorList>
    </citation>
    <scope>NUCLEOTIDE SEQUENCE [LARGE SCALE GENOMIC DNA]</scope>
    <source>
        <strain evidence="1 2">FD-325 SS-3</strain>
    </source>
</reference>
<evidence type="ECO:0000313" key="1">
    <source>
        <dbReference type="EMBL" id="KII82704.1"/>
    </source>
</evidence>
<organism evidence="1 2">
    <name type="scientific">Plicaturopsis crispa FD-325 SS-3</name>
    <dbReference type="NCBI Taxonomy" id="944288"/>
    <lineage>
        <taxon>Eukaryota</taxon>
        <taxon>Fungi</taxon>
        <taxon>Dikarya</taxon>
        <taxon>Basidiomycota</taxon>
        <taxon>Agaricomycotina</taxon>
        <taxon>Agaricomycetes</taxon>
        <taxon>Agaricomycetidae</taxon>
        <taxon>Amylocorticiales</taxon>
        <taxon>Amylocorticiaceae</taxon>
        <taxon>Plicatura</taxon>
        <taxon>Plicaturopsis crispa</taxon>
    </lineage>
</organism>
<accession>A0A0C9T0S2</accession>
<dbReference type="HOGENOM" id="CLU_1603432_0_0_1"/>
<dbReference type="EMBL" id="KN832743">
    <property type="protein sequence ID" value="KII82704.1"/>
    <property type="molecule type" value="Genomic_DNA"/>
</dbReference>
<sequence length="166" mass="18517">MRSARPYLRNIAASHLTSSRSRLVPAVDKVSHAIGMQCTLLCGPECTLLRAPESRASLCSERCDTLNTYTVCIVSDFDSDAFVPDLRFTLSLCLFVHPRPPYSADVSLSMSRSATPPTHQAILPTHQAILPTHQAITPLHTRLSSRRIRQCRLRPKGSQRRPKGYH</sequence>
<protein>
    <submittedName>
        <fullName evidence="1">Uncharacterized protein</fullName>
    </submittedName>
</protein>
<dbReference type="AlphaFoldDB" id="A0A0C9T0S2"/>
<proteinExistence type="predicted"/>
<dbReference type="Proteomes" id="UP000053263">
    <property type="component" value="Unassembled WGS sequence"/>
</dbReference>
<evidence type="ECO:0000313" key="2">
    <source>
        <dbReference type="Proteomes" id="UP000053263"/>
    </source>
</evidence>
<keyword evidence="2" id="KW-1185">Reference proteome</keyword>
<gene>
    <name evidence="1" type="ORF">PLICRDRAFT_181138</name>
</gene>